<evidence type="ECO:0000313" key="4">
    <source>
        <dbReference type="EMBL" id="RLC37642.1"/>
    </source>
</evidence>
<evidence type="ECO:0000313" key="5">
    <source>
        <dbReference type="Proteomes" id="UP000281261"/>
    </source>
</evidence>
<evidence type="ECO:0000259" key="3">
    <source>
        <dbReference type="Pfam" id="PF13439"/>
    </source>
</evidence>
<dbReference type="Pfam" id="PF13439">
    <property type="entry name" value="Glyco_transf_4"/>
    <property type="match status" value="1"/>
</dbReference>
<dbReference type="CDD" id="cd03809">
    <property type="entry name" value="GT4_MtfB-like"/>
    <property type="match status" value="1"/>
</dbReference>
<dbReference type="SUPFAM" id="SSF53756">
    <property type="entry name" value="UDP-Glycosyltransferase/glycogen phosphorylase"/>
    <property type="match status" value="1"/>
</dbReference>
<sequence>MKIAVDFREAVKPSRAGKGEYVYELIKAWLQVIDKDVELILLTGAGQKINLPKGRWRQKSFSRGWLWHKLVWLWLEFARPVDFYFATTSFIVPAFLRSTPVITTIFDFTVWRHLYSKTKVNLLEKILAGPAMRFSRHLIAISEFTKQEAVKLFKIAPSKIDVIYLGAGSQYRPFKLSEEQKRSLHRKYNLPSRFILYLGTLEPRKNILNIIRAFQQVKPEIKNTKLVLAGSWGWQANEIKQAIKTHEVIHIGYVEYSDKPAIYNLASVFVFPSYYEGFGLPPLEAMACGIPTIVSDAASLPEIVEDAAIVVAPNDAEGMARQIKEILSNTIFSRRLHAKGIERAKQFNWKDTAQQTQAVFKKQSW</sequence>
<dbReference type="PANTHER" id="PTHR46401">
    <property type="entry name" value="GLYCOSYLTRANSFERASE WBBK-RELATED"/>
    <property type="match status" value="1"/>
</dbReference>
<comment type="caution">
    <text evidence="4">The sequence shown here is derived from an EMBL/GenBank/DDBJ whole genome shotgun (WGS) entry which is preliminary data.</text>
</comment>
<accession>A0A420ZDF7</accession>
<evidence type="ECO:0000259" key="2">
    <source>
        <dbReference type="Pfam" id="PF00534"/>
    </source>
</evidence>
<dbReference type="GO" id="GO:0009103">
    <property type="term" value="P:lipopolysaccharide biosynthetic process"/>
    <property type="evidence" value="ECO:0007669"/>
    <property type="project" value="TreeGrafter"/>
</dbReference>
<dbReference type="AlphaFoldDB" id="A0A420ZDF7"/>
<dbReference type="InterPro" id="IPR028098">
    <property type="entry name" value="Glyco_trans_4-like_N"/>
</dbReference>
<proteinExistence type="predicted"/>
<feature type="domain" description="Glycosyl transferase family 1" evidence="2">
    <location>
        <begin position="189"/>
        <end position="341"/>
    </location>
</feature>
<dbReference type="Proteomes" id="UP000281261">
    <property type="component" value="Unassembled WGS sequence"/>
</dbReference>
<name>A0A420ZDF7_UNCK3</name>
<reference evidence="4 5" key="1">
    <citation type="submission" date="2018-06" db="EMBL/GenBank/DDBJ databases">
        <title>Extensive metabolic versatility and redundancy in microbially diverse, dynamic hydrothermal sediments.</title>
        <authorList>
            <person name="Dombrowski N."/>
            <person name="Teske A."/>
            <person name="Baker B.J."/>
        </authorList>
    </citation>
    <scope>NUCLEOTIDE SEQUENCE [LARGE SCALE GENOMIC DNA]</scope>
    <source>
        <strain evidence="4">B79_G16</strain>
    </source>
</reference>
<feature type="domain" description="Glycosyltransferase subfamily 4-like N-terminal" evidence="3">
    <location>
        <begin position="21"/>
        <end position="166"/>
    </location>
</feature>
<evidence type="ECO:0000256" key="1">
    <source>
        <dbReference type="ARBA" id="ARBA00022679"/>
    </source>
</evidence>
<dbReference type="PANTHER" id="PTHR46401:SF2">
    <property type="entry name" value="GLYCOSYLTRANSFERASE WBBK-RELATED"/>
    <property type="match status" value="1"/>
</dbReference>
<dbReference type="GO" id="GO:0016757">
    <property type="term" value="F:glycosyltransferase activity"/>
    <property type="evidence" value="ECO:0007669"/>
    <property type="project" value="InterPro"/>
</dbReference>
<dbReference type="InterPro" id="IPR001296">
    <property type="entry name" value="Glyco_trans_1"/>
</dbReference>
<dbReference type="EMBL" id="QMNG01000002">
    <property type="protein sequence ID" value="RLC37642.1"/>
    <property type="molecule type" value="Genomic_DNA"/>
</dbReference>
<protein>
    <submittedName>
        <fullName evidence="4">Glycosyltransferase family 1 protein</fullName>
    </submittedName>
</protein>
<dbReference type="Gene3D" id="3.40.50.2000">
    <property type="entry name" value="Glycogen Phosphorylase B"/>
    <property type="match status" value="2"/>
</dbReference>
<keyword evidence="1 4" id="KW-0808">Transferase</keyword>
<dbReference type="FunFam" id="3.40.50.2000:FF:000119">
    <property type="entry name" value="Glycosyl transferase group 1"/>
    <property type="match status" value="1"/>
</dbReference>
<organism evidence="4 5">
    <name type="scientific">candidate division Kazan bacterium</name>
    <dbReference type="NCBI Taxonomy" id="2202143"/>
    <lineage>
        <taxon>Bacteria</taxon>
        <taxon>Bacteria division Kazan-3B-28</taxon>
    </lineage>
</organism>
<dbReference type="Pfam" id="PF00534">
    <property type="entry name" value="Glycos_transf_1"/>
    <property type="match status" value="1"/>
</dbReference>
<gene>
    <name evidence="4" type="ORF">DRH29_00915</name>
</gene>